<dbReference type="NCBIfam" id="TIGR02284">
    <property type="entry name" value="PA2169 family four-helix-bundle protein"/>
    <property type="match status" value="1"/>
</dbReference>
<dbReference type="EMBL" id="FLRB01000010">
    <property type="protein sequence ID" value="SBT20885.1"/>
    <property type="molecule type" value="Genomic_DNA"/>
</dbReference>
<feature type="coiled-coil region" evidence="1">
    <location>
        <begin position="99"/>
        <end position="149"/>
    </location>
</feature>
<dbReference type="RefSeq" id="WP_067038444.1">
    <property type="nucleotide sequence ID" value="NZ_CP187511.1"/>
</dbReference>
<dbReference type="Proteomes" id="UP000092840">
    <property type="component" value="Unassembled WGS sequence"/>
</dbReference>
<dbReference type="InterPro" id="IPR012347">
    <property type="entry name" value="Ferritin-like"/>
</dbReference>
<gene>
    <name evidence="3" type="ORF">MGA5115_03358</name>
    <name evidence="4" type="ORF">MGA5116_01472</name>
</gene>
<keyword evidence="5" id="KW-1185">Reference proteome</keyword>
<dbReference type="InterPro" id="IPR011971">
    <property type="entry name" value="CHP02284"/>
</dbReference>
<feature type="domain" description="DUF2383" evidence="2">
    <location>
        <begin position="11"/>
        <end position="118"/>
    </location>
</feature>
<evidence type="ECO:0000313" key="6">
    <source>
        <dbReference type="Proteomes" id="UP000092871"/>
    </source>
</evidence>
<dbReference type="OrthoDB" id="6105385at2"/>
<reference evidence="3 6" key="1">
    <citation type="submission" date="2016-06" db="EMBL/GenBank/DDBJ databases">
        <authorList>
            <person name="Kjaerup R.B."/>
            <person name="Dalgaard T.S."/>
            <person name="Juul-Madsen H.R."/>
        </authorList>
    </citation>
    <scope>NUCLEOTIDE SEQUENCE [LARGE SCALE GENOMIC DNA]</scope>
    <source>
        <strain evidence="3 6">CECT 5115</strain>
    </source>
</reference>
<dbReference type="Proteomes" id="UP000092871">
    <property type="component" value="Unassembled WGS sequence"/>
</dbReference>
<accession>A0A1C3JVV9</accession>
<sequence>MNNSTQAIETKHVADIIKVMNGGIDFYEKAKQEVDSPRIQRMFDKMIDAKESAVTELQPFAIAENGEPENDSSFEVSARQAYTKVLDKVSRDSTEHTYVDQLEEVEDKVLEELDEALKLDQPAGCERALRAVQARMKECHDEMKALQITTH</sequence>
<name>A0A1C3JVV9_9GAMM</name>
<dbReference type="EMBL" id="FLRA01000031">
    <property type="protein sequence ID" value="SBT19196.1"/>
    <property type="molecule type" value="Genomic_DNA"/>
</dbReference>
<dbReference type="Pfam" id="PF09537">
    <property type="entry name" value="DUF2383"/>
    <property type="match status" value="1"/>
</dbReference>
<evidence type="ECO:0000259" key="2">
    <source>
        <dbReference type="Pfam" id="PF09537"/>
    </source>
</evidence>
<evidence type="ECO:0000313" key="4">
    <source>
        <dbReference type="EMBL" id="SBT20885.1"/>
    </source>
</evidence>
<dbReference type="Gene3D" id="1.20.1260.10">
    <property type="match status" value="1"/>
</dbReference>
<organism evidence="3 6">
    <name type="scientific">Marinomonas gallaica</name>
    <dbReference type="NCBI Taxonomy" id="1806667"/>
    <lineage>
        <taxon>Bacteria</taxon>
        <taxon>Pseudomonadati</taxon>
        <taxon>Pseudomonadota</taxon>
        <taxon>Gammaproteobacteria</taxon>
        <taxon>Oceanospirillales</taxon>
        <taxon>Oceanospirillaceae</taxon>
        <taxon>Marinomonas</taxon>
    </lineage>
</organism>
<dbReference type="InterPro" id="IPR019052">
    <property type="entry name" value="DUF2383"/>
</dbReference>
<evidence type="ECO:0000256" key="1">
    <source>
        <dbReference type="SAM" id="Coils"/>
    </source>
</evidence>
<keyword evidence="1" id="KW-0175">Coiled coil</keyword>
<dbReference type="AlphaFoldDB" id="A0A1C3JVV9"/>
<proteinExistence type="predicted"/>
<evidence type="ECO:0000313" key="5">
    <source>
        <dbReference type="Proteomes" id="UP000092840"/>
    </source>
</evidence>
<reference evidence="4 5" key="2">
    <citation type="submission" date="2016-06" db="EMBL/GenBank/DDBJ databases">
        <authorList>
            <person name="Rodrigo-Torres L."/>
            <person name="Arahal D.R."/>
        </authorList>
    </citation>
    <scope>NUCLEOTIDE SEQUENCE [LARGE SCALE GENOMIC DNA]</scope>
    <source>
        <strain evidence="4 5">CECT 5116</strain>
    </source>
</reference>
<protein>
    <recommendedName>
        <fullName evidence="2">DUF2383 domain-containing protein</fullName>
    </recommendedName>
</protein>
<evidence type="ECO:0000313" key="3">
    <source>
        <dbReference type="EMBL" id="SBT19196.1"/>
    </source>
</evidence>